<keyword evidence="1" id="KW-1133">Transmembrane helix</keyword>
<name>A0A4R0NKE8_9SPHI</name>
<dbReference type="Pfam" id="PF04397">
    <property type="entry name" value="LytTR"/>
    <property type="match status" value="1"/>
</dbReference>
<keyword evidence="4" id="KW-1185">Reference proteome</keyword>
<feature type="transmembrane region" description="Helical" evidence="1">
    <location>
        <begin position="128"/>
        <end position="152"/>
    </location>
</feature>
<protein>
    <submittedName>
        <fullName evidence="3">LytTR family transcriptional regulator</fullName>
    </submittedName>
</protein>
<dbReference type="InterPro" id="IPR007492">
    <property type="entry name" value="LytTR_DNA-bd_dom"/>
</dbReference>
<dbReference type="SMART" id="SM00850">
    <property type="entry name" value="LytTR"/>
    <property type="match status" value="1"/>
</dbReference>
<evidence type="ECO:0000313" key="3">
    <source>
        <dbReference type="EMBL" id="TCD01240.1"/>
    </source>
</evidence>
<keyword evidence="1" id="KW-0472">Membrane</keyword>
<keyword evidence="1" id="KW-0812">Transmembrane</keyword>
<sequence length="285" mass="32987">MKANDPDKPIKKTLNYLSMYMVALVVMLFALVMVFPVEETRQSGMTSTWVYMPFLGMAAISVIWLMMVDYITIILDRKIRWEEEFVKRAIYQLIFGWALPVIVSFFVGKCYFGWIGVDIMKTLFSPHLSITMLGFTLLINFGYLFYYLLYFFRVGVHLAGKLDKGQAYPDELIFRQSGREVKFNAAEIAYVFVRGKQTTIQTHDGEPVSLKLVPLKNVRNLLGPPDFCQVNKSYIISRKAYIKHRRQDRGLRLYLLPEASEPVVVGRHKVGMVLDFIKTCQLTFI</sequence>
<accession>A0A4R0NKE8</accession>
<feature type="domain" description="HTH LytTR-type" evidence="2">
    <location>
        <begin position="178"/>
        <end position="278"/>
    </location>
</feature>
<gene>
    <name evidence="3" type="ORF">EZ437_10815</name>
</gene>
<dbReference type="RefSeq" id="WP_131595932.1">
    <property type="nucleotide sequence ID" value="NZ_SJSL01000002.1"/>
</dbReference>
<evidence type="ECO:0000313" key="4">
    <source>
        <dbReference type="Proteomes" id="UP000293347"/>
    </source>
</evidence>
<evidence type="ECO:0000256" key="1">
    <source>
        <dbReference type="SAM" id="Phobius"/>
    </source>
</evidence>
<dbReference type="GO" id="GO:0003677">
    <property type="term" value="F:DNA binding"/>
    <property type="evidence" value="ECO:0007669"/>
    <property type="project" value="InterPro"/>
</dbReference>
<dbReference type="Gene3D" id="2.40.50.1020">
    <property type="entry name" value="LytTr DNA-binding domain"/>
    <property type="match status" value="1"/>
</dbReference>
<dbReference type="Proteomes" id="UP000293347">
    <property type="component" value="Unassembled WGS sequence"/>
</dbReference>
<feature type="transmembrane region" description="Helical" evidence="1">
    <location>
        <begin position="89"/>
        <end position="108"/>
    </location>
</feature>
<dbReference type="OrthoDB" id="798364at2"/>
<proteinExistence type="predicted"/>
<comment type="caution">
    <text evidence="3">The sequence shown here is derived from an EMBL/GenBank/DDBJ whole genome shotgun (WGS) entry which is preliminary data.</text>
</comment>
<feature type="transmembrane region" description="Helical" evidence="1">
    <location>
        <begin position="49"/>
        <end position="68"/>
    </location>
</feature>
<organism evidence="3 4">
    <name type="scientific">Pedobacter psychroterrae</name>
    <dbReference type="NCBI Taxonomy" id="2530453"/>
    <lineage>
        <taxon>Bacteria</taxon>
        <taxon>Pseudomonadati</taxon>
        <taxon>Bacteroidota</taxon>
        <taxon>Sphingobacteriia</taxon>
        <taxon>Sphingobacteriales</taxon>
        <taxon>Sphingobacteriaceae</taxon>
        <taxon>Pedobacter</taxon>
    </lineage>
</organism>
<evidence type="ECO:0000259" key="2">
    <source>
        <dbReference type="SMART" id="SM00850"/>
    </source>
</evidence>
<dbReference type="AlphaFoldDB" id="A0A4R0NKE8"/>
<feature type="transmembrane region" description="Helical" evidence="1">
    <location>
        <begin position="16"/>
        <end position="37"/>
    </location>
</feature>
<reference evidence="3 4" key="1">
    <citation type="submission" date="2019-02" db="EMBL/GenBank/DDBJ databases">
        <title>Pedobacter sp. RP-1-14 sp. nov., isolated from Arctic soil.</title>
        <authorList>
            <person name="Dahal R.H."/>
        </authorList>
    </citation>
    <scope>NUCLEOTIDE SEQUENCE [LARGE SCALE GENOMIC DNA]</scope>
    <source>
        <strain evidence="3 4">RP-1-14</strain>
    </source>
</reference>
<dbReference type="EMBL" id="SJSL01000002">
    <property type="protein sequence ID" value="TCD01240.1"/>
    <property type="molecule type" value="Genomic_DNA"/>
</dbReference>